<comment type="caution">
    <text evidence="2">The sequence shown here is derived from an EMBL/GenBank/DDBJ whole genome shotgun (WGS) entry which is preliminary data.</text>
</comment>
<keyword evidence="1" id="KW-0175">Coiled coil</keyword>
<feature type="coiled-coil region" evidence="1">
    <location>
        <begin position="26"/>
        <end position="111"/>
    </location>
</feature>
<organism evidence="2 3">
    <name type="scientific">Neolewinella litorea</name>
    <dbReference type="NCBI Taxonomy" id="2562452"/>
    <lineage>
        <taxon>Bacteria</taxon>
        <taxon>Pseudomonadati</taxon>
        <taxon>Bacteroidota</taxon>
        <taxon>Saprospiria</taxon>
        <taxon>Saprospirales</taxon>
        <taxon>Lewinellaceae</taxon>
        <taxon>Neolewinella</taxon>
    </lineage>
</organism>
<protein>
    <submittedName>
        <fullName evidence="2">Uncharacterized protein</fullName>
    </submittedName>
</protein>
<evidence type="ECO:0000256" key="1">
    <source>
        <dbReference type="SAM" id="Coils"/>
    </source>
</evidence>
<accession>A0A4S4N636</accession>
<name>A0A4S4N636_9BACT</name>
<dbReference type="RefSeq" id="WP_136460713.1">
    <property type="nucleotide sequence ID" value="NZ_SRSF01000016.1"/>
</dbReference>
<reference evidence="2 3" key="1">
    <citation type="submission" date="2019-04" db="EMBL/GenBank/DDBJ databases">
        <title>Lewinella litorea sp. nov., isolated from a marine sand.</title>
        <authorList>
            <person name="Yoon J.-H."/>
        </authorList>
    </citation>
    <scope>NUCLEOTIDE SEQUENCE [LARGE SCALE GENOMIC DNA]</scope>
    <source>
        <strain evidence="2 3">HSMS-39</strain>
    </source>
</reference>
<dbReference type="PROSITE" id="PS51257">
    <property type="entry name" value="PROKAR_LIPOPROTEIN"/>
    <property type="match status" value="1"/>
</dbReference>
<dbReference type="EMBL" id="SRSF01000016">
    <property type="protein sequence ID" value="THH34576.1"/>
    <property type="molecule type" value="Genomic_DNA"/>
</dbReference>
<gene>
    <name evidence="2" type="ORF">E4021_17440</name>
</gene>
<proteinExistence type="predicted"/>
<dbReference type="AlphaFoldDB" id="A0A4S4N636"/>
<keyword evidence="3" id="KW-1185">Reference proteome</keyword>
<sequence length="386" mass="44213">MHRTGIELVLAILLVSLQSCVSARVAEEQGLRIRELEKTVADYDRKQAENELIVRNYEEKLEALETRKNAAFDEVVNGLITEGNDNTQSVHTEATALLQRHHEQLKELASEMLSLHFADFIGQGLHIHSDPYNTRMIIDLDRVYDERTFDINARGRAILDKLNSRQMRRLVEAGFSFELYNVSVFTREGKEFTYPTPSPFLEEFAARIDTISFRNHFLGEYDGPDIPPDEAMEYLRDEFVLVISRPWPTLDMDLINMVARDGGIFRVENLVERPPPPPPPTMSAGMRTDLMPISLVSEPERSQKFLMLPSAYRLAGLYKSSATDDAVVRAVRQLEEKNKIIKYFDGTSPEAVRCDRHYAIVILREGEVVYKSDRVKIPCTDVKTFE</sequence>
<dbReference type="Proteomes" id="UP000308528">
    <property type="component" value="Unassembled WGS sequence"/>
</dbReference>
<evidence type="ECO:0000313" key="2">
    <source>
        <dbReference type="EMBL" id="THH34576.1"/>
    </source>
</evidence>
<evidence type="ECO:0000313" key="3">
    <source>
        <dbReference type="Proteomes" id="UP000308528"/>
    </source>
</evidence>